<accession>A0A2I4CTP4</accession>
<dbReference type="AlphaFoldDB" id="A0A2I4CTP4"/>
<dbReference type="RefSeq" id="XP_013883357.1">
    <property type="nucleotide sequence ID" value="XM_014027903.1"/>
</dbReference>
<evidence type="ECO:0000256" key="18">
    <source>
        <dbReference type="ARBA" id="ARBA00076684"/>
    </source>
</evidence>
<dbReference type="Pfam" id="PF00481">
    <property type="entry name" value="PP2C"/>
    <property type="match status" value="1"/>
</dbReference>
<dbReference type="InterPro" id="IPR036457">
    <property type="entry name" value="PPM-type-like_dom_sf"/>
</dbReference>
<evidence type="ECO:0000256" key="2">
    <source>
        <dbReference type="ARBA" id="ARBA00001946"/>
    </source>
</evidence>
<dbReference type="GeneID" id="106531946"/>
<evidence type="ECO:0000256" key="19">
    <source>
        <dbReference type="ARBA" id="ARBA00081433"/>
    </source>
</evidence>
<dbReference type="GO" id="GO:0004722">
    <property type="term" value="F:protein serine/threonine phosphatase activity"/>
    <property type="evidence" value="ECO:0007669"/>
    <property type="project" value="UniProtKB-EC"/>
</dbReference>
<dbReference type="SUPFAM" id="SSF81606">
    <property type="entry name" value="PP2C-like"/>
    <property type="match status" value="1"/>
</dbReference>
<comment type="function">
    <text evidence="16">Acts as a suppressor of the SAPK signaling pathways by associating with and dephosphorylating MAP3K7/TAK1 and MAP3K5, and by attenuating the association between MAP3K7/TAK1 and MAP2K4 or MAP2K6.</text>
</comment>
<dbReference type="Proteomes" id="UP000192220">
    <property type="component" value="Unplaced"/>
</dbReference>
<evidence type="ECO:0000256" key="15">
    <source>
        <dbReference type="ARBA" id="ARBA00048336"/>
    </source>
</evidence>
<evidence type="ECO:0000256" key="4">
    <source>
        <dbReference type="ARBA" id="ARBA00006702"/>
    </source>
</evidence>
<feature type="domain" description="PPM-type phosphatase" evidence="22">
    <location>
        <begin position="92"/>
        <end position="365"/>
    </location>
</feature>
<gene>
    <name evidence="24" type="primary">ppm1lb</name>
</gene>
<dbReference type="OrthoDB" id="343114at2759"/>
<keyword evidence="6" id="KW-0812">Transmembrane</keyword>
<evidence type="ECO:0000256" key="14">
    <source>
        <dbReference type="ARBA" id="ARBA00047761"/>
    </source>
</evidence>
<evidence type="ECO:0000256" key="17">
    <source>
        <dbReference type="ARBA" id="ARBA00070219"/>
    </source>
</evidence>
<keyword evidence="11" id="KW-1133">Transmembrane helix</keyword>
<evidence type="ECO:0000256" key="7">
    <source>
        <dbReference type="ARBA" id="ARBA00022723"/>
    </source>
</evidence>
<dbReference type="CTD" id="767640"/>
<dbReference type="GO" id="GO:0046872">
    <property type="term" value="F:metal ion binding"/>
    <property type="evidence" value="ECO:0007669"/>
    <property type="project" value="UniProtKB-KW"/>
</dbReference>
<evidence type="ECO:0000256" key="8">
    <source>
        <dbReference type="ARBA" id="ARBA00022801"/>
    </source>
</evidence>
<organism evidence="23 24">
    <name type="scientific">Austrofundulus limnaeus</name>
    <name type="common">Annual killifish</name>
    <dbReference type="NCBI Taxonomy" id="52670"/>
    <lineage>
        <taxon>Eukaryota</taxon>
        <taxon>Metazoa</taxon>
        <taxon>Chordata</taxon>
        <taxon>Craniata</taxon>
        <taxon>Vertebrata</taxon>
        <taxon>Euteleostomi</taxon>
        <taxon>Actinopterygii</taxon>
        <taxon>Neopterygii</taxon>
        <taxon>Teleostei</taxon>
        <taxon>Neoteleostei</taxon>
        <taxon>Acanthomorphata</taxon>
        <taxon>Ovalentaria</taxon>
        <taxon>Atherinomorphae</taxon>
        <taxon>Cyprinodontiformes</taxon>
        <taxon>Rivulidae</taxon>
        <taxon>Austrofundulus</taxon>
    </lineage>
</organism>
<dbReference type="FunFam" id="3.60.40.10:FF:000017">
    <property type="entry name" value="phosphatase 1L isoform X1"/>
    <property type="match status" value="1"/>
</dbReference>
<evidence type="ECO:0000256" key="1">
    <source>
        <dbReference type="ARBA" id="ARBA00001936"/>
    </source>
</evidence>
<evidence type="ECO:0000256" key="21">
    <source>
        <dbReference type="SAM" id="MobiDB-lite"/>
    </source>
</evidence>
<comment type="similarity">
    <text evidence="4 20">Belongs to the PP2C family.</text>
</comment>
<comment type="catalytic activity">
    <reaction evidence="15">
        <text>O-phospho-L-threonyl-[protein] + H2O = L-threonyl-[protein] + phosphate</text>
        <dbReference type="Rhea" id="RHEA:47004"/>
        <dbReference type="Rhea" id="RHEA-COMP:11060"/>
        <dbReference type="Rhea" id="RHEA-COMP:11605"/>
        <dbReference type="ChEBI" id="CHEBI:15377"/>
        <dbReference type="ChEBI" id="CHEBI:30013"/>
        <dbReference type="ChEBI" id="CHEBI:43474"/>
        <dbReference type="ChEBI" id="CHEBI:61977"/>
        <dbReference type="EC" id="3.1.3.16"/>
    </reaction>
</comment>
<comment type="cofactor">
    <cofactor evidence="2">
        <name>Mg(2+)</name>
        <dbReference type="ChEBI" id="CHEBI:18420"/>
    </cofactor>
</comment>
<evidence type="ECO:0000256" key="13">
    <source>
        <dbReference type="ARBA" id="ARBA00023211"/>
    </source>
</evidence>
<keyword evidence="10 20" id="KW-0904">Protein phosphatase</keyword>
<dbReference type="PANTHER" id="PTHR13832">
    <property type="entry name" value="PROTEIN PHOSPHATASE 2C"/>
    <property type="match status" value="1"/>
</dbReference>
<dbReference type="EC" id="3.1.3.16" evidence="5"/>
<dbReference type="Gene3D" id="3.60.40.10">
    <property type="entry name" value="PPM-type phosphatase domain"/>
    <property type="match status" value="1"/>
</dbReference>
<evidence type="ECO:0000256" key="20">
    <source>
        <dbReference type="RuleBase" id="RU003465"/>
    </source>
</evidence>
<protein>
    <recommendedName>
        <fullName evidence="17">Protein phosphatase 1L</fullName>
        <ecNumber evidence="5">3.1.3.16</ecNumber>
    </recommendedName>
    <alternativeName>
        <fullName evidence="18">Protein phosphatase 1-like</fullName>
    </alternativeName>
    <alternativeName>
        <fullName evidence="19">Protein phosphatase 2C isoform epsilon</fullName>
    </alternativeName>
</protein>
<keyword evidence="12" id="KW-0472">Membrane</keyword>
<dbReference type="PROSITE" id="PS51746">
    <property type="entry name" value="PPM_2"/>
    <property type="match status" value="1"/>
</dbReference>
<keyword evidence="13" id="KW-0464">Manganese</keyword>
<dbReference type="SMART" id="SM00332">
    <property type="entry name" value="PP2Cc"/>
    <property type="match status" value="1"/>
</dbReference>
<keyword evidence="8 20" id="KW-0378">Hydrolase</keyword>
<evidence type="ECO:0000313" key="24">
    <source>
        <dbReference type="RefSeq" id="XP_013883357.1"/>
    </source>
</evidence>
<evidence type="ECO:0000256" key="3">
    <source>
        <dbReference type="ARBA" id="ARBA00004479"/>
    </source>
</evidence>
<comment type="cofactor">
    <cofactor evidence="1">
        <name>Mn(2+)</name>
        <dbReference type="ChEBI" id="CHEBI:29035"/>
    </cofactor>
</comment>
<evidence type="ECO:0000256" key="16">
    <source>
        <dbReference type="ARBA" id="ARBA00059697"/>
    </source>
</evidence>
<sequence>MIEDTMTLLSLLGRIMRYFLLRPETLFLLCISLALWSYFFHTDEVKTIVKSSRDAVKMVKGKVAEMMQNERFGGLDVLDAEFSKTWEFRSNNVAVYSIQGRRDHMEDRFDVLTDVVNKSHPSIFGIFDGHGGEAAAEFAKAHLPEALRQQLLTYERERERNREKDKEKDEKKERVSLSYPSILEQQILTLDKEMLDKLSATYNEAGTTCLVALLSDKELTVANVGDSRGVLCDKDGNAIPLSHDHKPYQLKERKRIKKAGGFISFNGSWRVQGILAMSRSLGDYPLKNLNVIIPDPDIVSFDLNKLQPEFMILASDGLWDTFSNEEAVRFIRERLDEPHFGAKSIVLQSFYRGCPDNITVMVVKFKGKNNEKK</sequence>
<comment type="subcellular location">
    <subcellularLocation>
        <location evidence="3">Membrane</location>
        <topology evidence="3">Single-pass type I membrane protein</topology>
    </subcellularLocation>
</comment>
<dbReference type="GO" id="GO:0016020">
    <property type="term" value="C:membrane"/>
    <property type="evidence" value="ECO:0007669"/>
    <property type="project" value="UniProtKB-SubCell"/>
</dbReference>
<evidence type="ECO:0000256" key="6">
    <source>
        <dbReference type="ARBA" id="ARBA00022692"/>
    </source>
</evidence>
<evidence type="ECO:0000313" key="23">
    <source>
        <dbReference type="Proteomes" id="UP000192220"/>
    </source>
</evidence>
<evidence type="ECO:0000256" key="5">
    <source>
        <dbReference type="ARBA" id="ARBA00013081"/>
    </source>
</evidence>
<dbReference type="InParanoid" id="A0A2I4CTP4"/>
<feature type="region of interest" description="Disordered" evidence="21">
    <location>
        <begin position="155"/>
        <end position="175"/>
    </location>
</feature>
<evidence type="ECO:0000256" key="11">
    <source>
        <dbReference type="ARBA" id="ARBA00022989"/>
    </source>
</evidence>
<keyword evidence="23" id="KW-1185">Reference proteome</keyword>
<name>A0A2I4CTP4_AUSLI</name>
<keyword evidence="7" id="KW-0479">Metal-binding</keyword>
<evidence type="ECO:0000259" key="22">
    <source>
        <dbReference type="PROSITE" id="PS51746"/>
    </source>
</evidence>
<keyword evidence="9" id="KW-0460">Magnesium</keyword>
<evidence type="ECO:0000256" key="12">
    <source>
        <dbReference type="ARBA" id="ARBA00023136"/>
    </source>
</evidence>
<dbReference type="InterPro" id="IPR015655">
    <property type="entry name" value="PP2C"/>
</dbReference>
<dbReference type="KEGG" id="alim:106531946"/>
<comment type="catalytic activity">
    <reaction evidence="14">
        <text>O-phospho-L-seryl-[protein] + H2O = L-seryl-[protein] + phosphate</text>
        <dbReference type="Rhea" id="RHEA:20629"/>
        <dbReference type="Rhea" id="RHEA-COMP:9863"/>
        <dbReference type="Rhea" id="RHEA-COMP:11604"/>
        <dbReference type="ChEBI" id="CHEBI:15377"/>
        <dbReference type="ChEBI" id="CHEBI:29999"/>
        <dbReference type="ChEBI" id="CHEBI:43474"/>
        <dbReference type="ChEBI" id="CHEBI:83421"/>
        <dbReference type="EC" id="3.1.3.16"/>
    </reaction>
</comment>
<evidence type="ECO:0000256" key="9">
    <source>
        <dbReference type="ARBA" id="ARBA00022842"/>
    </source>
</evidence>
<dbReference type="PROSITE" id="PS01032">
    <property type="entry name" value="PPM_1"/>
    <property type="match status" value="1"/>
</dbReference>
<reference evidence="24" key="1">
    <citation type="submission" date="2025-08" db="UniProtKB">
        <authorList>
            <consortium name="RefSeq"/>
        </authorList>
    </citation>
    <scope>IDENTIFICATION</scope>
    <source>
        <strain evidence="24">Quisiro</strain>
        <tissue evidence="24">Liver</tissue>
    </source>
</reference>
<dbReference type="PANTHER" id="PTHR13832:SF748">
    <property type="entry name" value="PROTEIN PHOSPHATASE 1L"/>
    <property type="match status" value="1"/>
</dbReference>
<dbReference type="CDD" id="cd00143">
    <property type="entry name" value="PP2Cc"/>
    <property type="match status" value="1"/>
</dbReference>
<dbReference type="InterPro" id="IPR000222">
    <property type="entry name" value="PP2C_BS"/>
</dbReference>
<dbReference type="STRING" id="52670.A0A2I4CTP4"/>
<proteinExistence type="inferred from homology"/>
<dbReference type="InterPro" id="IPR001932">
    <property type="entry name" value="PPM-type_phosphatase-like_dom"/>
</dbReference>
<evidence type="ECO:0000256" key="10">
    <source>
        <dbReference type="ARBA" id="ARBA00022912"/>
    </source>
</evidence>
<dbReference type="SMART" id="SM00331">
    <property type="entry name" value="PP2C_SIG"/>
    <property type="match status" value="1"/>
</dbReference>